<keyword evidence="2" id="KW-1185">Reference proteome</keyword>
<reference evidence="2" key="1">
    <citation type="journal article" date="2019" name="Int. J. Syst. Evol. Microbiol.">
        <title>The Global Catalogue of Microorganisms (GCM) 10K type strain sequencing project: providing services to taxonomists for standard genome sequencing and annotation.</title>
        <authorList>
            <consortium name="The Broad Institute Genomics Platform"/>
            <consortium name="The Broad Institute Genome Sequencing Center for Infectious Disease"/>
            <person name="Wu L."/>
            <person name="Ma J."/>
        </authorList>
    </citation>
    <scope>NUCLEOTIDE SEQUENCE [LARGE SCALE GENOMIC DNA]</scope>
    <source>
        <strain evidence="2">CCM 9147</strain>
    </source>
</reference>
<dbReference type="EMBL" id="JBHTNZ010000042">
    <property type="protein sequence ID" value="MFD1463740.1"/>
    <property type="molecule type" value="Genomic_DNA"/>
</dbReference>
<proteinExistence type="predicted"/>
<dbReference type="RefSeq" id="WP_229525122.1">
    <property type="nucleotide sequence ID" value="NZ_JAFFQR010000087.1"/>
</dbReference>
<name>A0ABW4DKF0_9BACL</name>
<comment type="caution">
    <text evidence="1">The sequence shown here is derived from an EMBL/GenBank/DDBJ whole genome shotgun (WGS) entry which is preliminary data.</text>
</comment>
<evidence type="ECO:0000313" key="1">
    <source>
        <dbReference type="EMBL" id="MFD1463740.1"/>
    </source>
</evidence>
<organism evidence="1 2">
    <name type="scientific">Paenibacillus farraposensis</name>
    <dbReference type="NCBI Taxonomy" id="2807095"/>
    <lineage>
        <taxon>Bacteria</taxon>
        <taxon>Bacillati</taxon>
        <taxon>Bacillota</taxon>
        <taxon>Bacilli</taxon>
        <taxon>Bacillales</taxon>
        <taxon>Paenibacillaceae</taxon>
        <taxon>Paenibacillus</taxon>
    </lineage>
</organism>
<accession>A0ABW4DKF0</accession>
<sequence>MKAFQLSPLFLEDISQACVDYKIDRKDFMNIVKKSNMTGFVTTPVTLRMLLTHFKSNGEFPRTRDQLYEIGCLELCAEPKRKMITALPLTPSKRRFEIAMLMGAITIFCNKQLISKGNPLCNNDVVFDIHSWKITSSKVSGIHSDDFEELLQTALFKELEPNKFSWAHYSYAEYLAARYAQDQELTGSQIISLIENEERNIVPQLYQTSAWLAGSSEEVFNHILQNDPEVLSLCDSNLLSDSSKRALLIALLDRYEQSGSYNRLASWDFFKQLYFSGIEEVLLSYLDMRTLYSLNCRLILGIIKEMKLTSLIAKLFEIATVWFNPLLAEQALYVLTKVIEEEKDKAELRKVLLEGKVDEDNSSLVVNYLYPSHLSIEEIISFLELKNWNMDVKEIFTFLSEHDQYRVVELLINRERDSDFFFETQMLDWLLILMGEQTEYAEKWNSLALSRLHIKGHLILTPSILHSEDVTWDTRMELVNWTWGNVGTGTWFRIYEWFNSKDLSDLVNHIETVAENEFRTELIFLTVQLMNPYSEKDITDVKPLYKWIENNSRMVVPIQSLTSVNMRSLPVFTANKKSRHLSFVSKRESLKRVGILLGAEKKDVTRVWPLIARQLRPDLLELYEHCITKSRAWPLFSNEQKERLLQTANLFINKFEVKYYPDEYWRSDLSPICSALQLIWKLRPQLFEQLSNERLYLLIPYMVHPKMDSYDSGNDIFRFAYKRAKSKEIIKPLLSLLKKRRSIGSWHGDRSIATERINHVWDEKINKAIQHILMEPLLPRTSARDLLGILYLHEEDTALTFCEDIIKERFLSYSSWKKAVAIASKMLDSAKDGGEKILTILLRSKKNADIKFVYYVLRLYSKDRSDFNYRNKWTPAGLIELYSWIHKNAGLFKKEWRVGVEEWKSYILNETESIDILKPEHVLQLKQLIPDCNIVRDHWEMIRVQFQRESWYAPSIEGLLHMTENAESKPITNEYQLIEALRESLEAFELEWNGNENPLVALLWNQNKGSLKHQYWPKDENLLSDTLKYFVSKDLQRRGLIANREVQVLRKQGGENGALLDIKVEVPATNGTRTLRVYIEVKGCWNEDLETAMLDQLTNKYMVQHHCDFGMYVVGWYQCSHWKKEWDYRAGKAPTYSIHKARELFSAQAKNISIQSRKRIEAVILNLSLR</sequence>
<protein>
    <recommendedName>
        <fullName evidence="3">Protein NO VEIN C-terminal domain-containing protein</fullName>
    </recommendedName>
</protein>
<evidence type="ECO:0008006" key="3">
    <source>
        <dbReference type="Google" id="ProtNLM"/>
    </source>
</evidence>
<gene>
    <name evidence="1" type="ORF">ACFQ5D_20805</name>
</gene>
<evidence type="ECO:0000313" key="2">
    <source>
        <dbReference type="Proteomes" id="UP001597340"/>
    </source>
</evidence>
<dbReference type="Proteomes" id="UP001597340">
    <property type="component" value="Unassembled WGS sequence"/>
</dbReference>